<accession>A0A3P3VKK2</accession>
<organism evidence="2 3">
    <name type="scientific">Aestuariirhabdus litorea</name>
    <dbReference type="NCBI Taxonomy" id="2528527"/>
    <lineage>
        <taxon>Bacteria</taxon>
        <taxon>Pseudomonadati</taxon>
        <taxon>Pseudomonadota</taxon>
        <taxon>Gammaproteobacteria</taxon>
        <taxon>Oceanospirillales</taxon>
        <taxon>Aestuariirhabdaceae</taxon>
        <taxon>Aestuariirhabdus</taxon>
    </lineage>
</organism>
<reference evidence="2 3" key="2">
    <citation type="submission" date="2018-12" db="EMBL/GenBank/DDBJ databases">
        <title>Simiduia agarivorans gen. nov., sp. nov., a marine, agarolytic bacterium isolated from shallow coastal water from Keelung, Taiwan.</title>
        <authorList>
            <person name="Shieh W.Y."/>
        </authorList>
    </citation>
    <scope>NUCLEOTIDE SEQUENCE [LARGE SCALE GENOMIC DNA]</scope>
    <source>
        <strain evidence="2 3">GTF-13</strain>
    </source>
</reference>
<comment type="caution">
    <text evidence="2">The sequence shown here is derived from an EMBL/GenBank/DDBJ whole genome shotgun (WGS) entry which is preliminary data.</text>
</comment>
<dbReference type="Pfam" id="PF03923">
    <property type="entry name" value="Lipoprotein_16"/>
    <property type="match status" value="1"/>
</dbReference>
<dbReference type="AlphaFoldDB" id="A0A3P3VKK2"/>
<evidence type="ECO:0000313" key="3">
    <source>
        <dbReference type="Proteomes" id="UP000280792"/>
    </source>
</evidence>
<name>A0A3P3VKK2_9GAMM</name>
<dbReference type="Proteomes" id="UP000280792">
    <property type="component" value="Unassembled WGS sequence"/>
</dbReference>
<dbReference type="RefSeq" id="WP_125015978.1">
    <property type="nucleotide sequence ID" value="NZ_QWEZ01000002.1"/>
</dbReference>
<dbReference type="PROSITE" id="PS51257">
    <property type="entry name" value="PROKAR_LIPOPROTEIN"/>
    <property type="match status" value="1"/>
</dbReference>
<feature type="chain" id="PRO_5017950674" description="Lipoprotein" evidence="1">
    <location>
        <begin position="23"/>
        <end position="225"/>
    </location>
</feature>
<keyword evidence="1" id="KW-0732">Signal</keyword>
<evidence type="ECO:0000313" key="2">
    <source>
        <dbReference type="EMBL" id="RRJ82266.1"/>
    </source>
</evidence>
<gene>
    <name evidence="2" type="ORF">D0544_10280</name>
</gene>
<sequence>MLPRLSTLLSITALATSGCAWYEETYKNPDRECWARKGELLNTVSCQAFIQLKCPDPLYPKAAPLENGSTAKSIPILIKVPDGPESPRVGNLMAHVNPYPIHAKKSPWQTLKRDLERILLEQGYSIVAVPDEASYLFKADITYLDVRSETGWVKGVTHAEAKFVVAVSDAEGNPLGNRGFSGKHDKAFTYAYIKDYEVTLGEAYCQALKQFSSHLGNSDFEKLQW</sequence>
<reference evidence="2 3" key="1">
    <citation type="submission" date="2018-08" db="EMBL/GenBank/DDBJ databases">
        <authorList>
            <person name="Khan S.A."/>
        </authorList>
    </citation>
    <scope>NUCLEOTIDE SEQUENCE [LARGE SCALE GENOMIC DNA]</scope>
    <source>
        <strain evidence="2 3">GTF-13</strain>
    </source>
</reference>
<dbReference type="InterPro" id="IPR005619">
    <property type="entry name" value="Uncharacterised_YajG"/>
</dbReference>
<protein>
    <recommendedName>
        <fullName evidence="4">Lipoprotein</fullName>
    </recommendedName>
</protein>
<dbReference type="EMBL" id="QWEZ01000002">
    <property type="protein sequence ID" value="RRJ82266.1"/>
    <property type="molecule type" value="Genomic_DNA"/>
</dbReference>
<feature type="signal peptide" evidence="1">
    <location>
        <begin position="1"/>
        <end position="22"/>
    </location>
</feature>
<keyword evidence="3" id="KW-1185">Reference proteome</keyword>
<proteinExistence type="predicted"/>
<evidence type="ECO:0008006" key="4">
    <source>
        <dbReference type="Google" id="ProtNLM"/>
    </source>
</evidence>
<evidence type="ECO:0000256" key="1">
    <source>
        <dbReference type="SAM" id="SignalP"/>
    </source>
</evidence>